<dbReference type="GO" id="GO:0031267">
    <property type="term" value="F:small GTPase binding"/>
    <property type="evidence" value="ECO:0007669"/>
    <property type="project" value="TreeGrafter"/>
</dbReference>
<keyword evidence="3" id="KW-0677">Repeat</keyword>
<feature type="region of interest" description="Disordered" evidence="4">
    <location>
        <begin position="1"/>
        <end position="24"/>
    </location>
</feature>
<dbReference type="Proteomes" id="UP000594688">
    <property type="component" value="Chromosome"/>
</dbReference>
<gene>
    <name evidence="5" type="ORF">G3M70_05495</name>
</gene>
<evidence type="ECO:0000256" key="4">
    <source>
        <dbReference type="SAM" id="MobiDB-lite"/>
    </source>
</evidence>
<evidence type="ECO:0000313" key="5">
    <source>
        <dbReference type="EMBL" id="QPJ61370.1"/>
    </source>
</evidence>
<proteinExistence type="predicted"/>
<dbReference type="GO" id="GO:0005829">
    <property type="term" value="C:cytosol"/>
    <property type="evidence" value="ECO:0007669"/>
    <property type="project" value="TreeGrafter"/>
</dbReference>
<dbReference type="GO" id="GO:0006913">
    <property type="term" value="P:nucleocytoplasmic transport"/>
    <property type="evidence" value="ECO:0007669"/>
    <property type="project" value="TreeGrafter"/>
</dbReference>
<evidence type="ECO:0008006" key="7">
    <source>
        <dbReference type="Google" id="ProtNLM"/>
    </source>
</evidence>
<name>A0A7T0FZA7_9BACT</name>
<dbReference type="PANTHER" id="PTHR24113:SF12">
    <property type="entry name" value="RAN GTPASE-ACTIVATING PROTEIN 1"/>
    <property type="match status" value="1"/>
</dbReference>
<dbReference type="Gene3D" id="3.80.10.10">
    <property type="entry name" value="Ribonuclease Inhibitor"/>
    <property type="match status" value="2"/>
</dbReference>
<dbReference type="KEGG" id="nli:G3M70_05495"/>
<dbReference type="Pfam" id="PF13516">
    <property type="entry name" value="LRR_6"/>
    <property type="match status" value="3"/>
</dbReference>
<keyword evidence="2" id="KW-0433">Leucine-rich repeat</keyword>
<evidence type="ECO:0000256" key="3">
    <source>
        <dbReference type="ARBA" id="ARBA00022737"/>
    </source>
</evidence>
<evidence type="ECO:0000256" key="2">
    <source>
        <dbReference type="ARBA" id="ARBA00022614"/>
    </source>
</evidence>
<dbReference type="SUPFAM" id="SSF52047">
    <property type="entry name" value="RNI-like"/>
    <property type="match status" value="1"/>
</dbReference>
<accession>A0A7T0FZA7</accession>
<dbReference type="InterPro" id="IPR001611">
    <property type="entry name" value="Leu-rich_rpt"/>
</dbReference>
<evidence type="ECO:0000313" key="6">
    <source>
        <dbReference type="Proteomes" id="UP000594688"/>
    </source>
</evidence>
<dbReference type="AlphaFoldDB" id="A0A7T0FZA7"/>
<dbReference type="GO" id="GO:0048471">
    <property type="term" value="C:perinuclear region of cytoplasm"/>
    <property type="evidence" value="ECO:0007669"/>
    <property type="project" value="TreeGrafter"/>
</dbReference>
<dbReference type="InterPro" id="IPR027038">
    <property type="entry name" value="RanGap"/>
</dbReference>
<keyword evidence="1" id="KW-0343">GTPase activation</keyword>
<protein>
    <recommendedName>
        <fullName evidence="7">Leucine-rich repeat domain-containing protein</fullName>
    </recommendedName>
</protein>
<dbReference type="InterPro" id="IPR032675">
    <property type="entry name" value="LRR_dom_sf"/>
</dbReference>
<organism evidence="5 6">
    <name type="scientific">Candidatus Nitronauta litoralis</name>
    <dbReference type="NCBI Taxonomy" id="2705533"/>
    <lineage>
        <taxon>Bacteria</taxon>
        <taxon>Pseudomonadati</taxon>
        <taxon>Nitrospinota/Tectimicrobiota group</taxon>
        <taxon>Nitrospinota</taxon>
        <taxon>Nitrospinia</taxon>
        <taxon>Nitrospinales</taxon>
        <taxon>Nitrospinaceae</taxon>
        <taxon>Candidatus Nitronauta</taxon>
    </lineage>
</organism>
<dbReference type="GO" id="GO:0005096">
    <property type="term" value="F:GTPase activator activity"/>
    <property type="evidence" value="ECO:0007669"/>
    <property type="project" value="UniProtKB-KW"/>
</dbReference>
<dbReference type="PANTHER" id="PTHR24113">
    <property type="entry name" value="RAN GTPASE-ACTIVATING PROTEIN 1"/>
    <property type="match status" value="1"/>
</dbReference>
<evidence type="ECO:0000256" key="1">
    <source>
        <dbReference type="ARBA" id="ARBA00022468"/>
    </source>
</evidence>
<dbReference type="SMART" id="SM00368">
    <property type="entry name" value="LRR_RI"/>
    <property type="match status" value="4"/>
</dbReference>
<sequence length="186" mass="20695">MDTSLNKESKGQNRAFEETEEMVKSELSKDGKTLDLTACYLKELGAKDVARMEILRDLSTLEMGTNLIGTKGARYLAQSKTLVNLTSLNLFYNAIGNDGVKHIAISDNLLSLSNLTLSDNNITDEGAKYLAKFLPLWTNLRRLDLRLNKIREEGQVALMEAKEKTGIQQLLLDKFEGFNVKGGGHL</sequence>
<reference evidence="5 6" key="1">
    <citation type="submission" date="2020-02" db="EMBL/GenBank/DDBJ databases">
        <title>Genomic and physiological characterization of two novel Nitrospinaceae genera.</title>
        <authorList>
            <person name="Mueller A.J."/>
            <person name="Jung M.-Y."/>
            <person name="Strachan C.R."/>
            <person name="Herbold C.W."/>
            <person name="Kirkegaard R.H."/>
            <person name="Daims H."/>
        </authorList>
    </citation>
    <scope>NUCLEOTIDE SEQUENCE [LARGE SCALE GENOMIC DNA]</scope>
    <source>
        <strain evidence="5">EB</strain>
    </source>
</reference>
<dbReference type="EMBL" id="CP048685">
    <property type="protein sequence ID" value="QPJ61370.1"/>
    <property type="molecule type" value="Genomic_DNA"/>
</dbReference>